<protein>
    <recommendedName>
        <fullName evidence="1">CxC6 like cysteine cluster associated with KDZ domain-containing protein</fullName>
    </recommendedName>
</protein>
<evidence type="ECO:0000313" key="3">
    <source>
        <dbReference type="Proteomes" id="UP000053927"/>
    </source>
</evidence>
<dbReference type="OrthoDB" id="2639189at2759"/>
<reference evidence="3" key="1">
    <citation type="journal article" date="2012" name="Science">
        <title>The Paleozoic origin of enzymatic lignin decomposition reconstructed from 31 fungal genomes.</title>
        <authorList>
            <person name="Floudas D."/>
            <person name="Binder M."/>
            <person name="Riley R."/>
            <person name="Barry K."/>
            <person name="Blanchette R.A."/>
            <person name="Henrissat B."/>
            <person name="Martinez A.T."/>
            <person name="Otillar R."/>
            <person name="Spatafora J.W."/>
            <person name="Yadav J.S."/>
            <person name="Aerts A."/>
            <person name="Benoit I."/>
            <person name="Boyd A."/>
            <person name="Carlson A."/>
            <person name="Copeland A."/>
            <person name="Coutinho P.M."/>
            <person name="de Vries R.P."/>
            <person name="Ferreira P."/>
            <person name="Findley K."/>
            <person name="Foster B."/>
            <person name="Gaskell J."/>
            <person name="Glotzer D."/>
            <person name="Gorecki P."/>
            <person name="Heitman J."/>
            <person name="Hesse C."/>
            <person name="Hori C."/>
            <person name="Igarashi K."/>
            <person name="Jurgens J.A."/>
            <person name="Kallen N."/>
            <person name="Kersten P."/>
            <person name="Kohler A."/>
            <person name="Kuees U."/>
            <person name="Kumar T.K.A."/>
            <person name="Kuo A."/>
            <person name="LaButti K."/>
            <person name="Larrondo L.F."/>
            <person name="Lindquist E."/>
            <person name="Ling A."/>
            <person name="Lombard V."/>
            <person name="Lucas S."/>
            <person name="Lundell T."/>
            <person name="Martin R."/>
            <person name="McLaughlin D.J."/>
            <person name="Morgenstern I."/>
            <person name="Morin E."/>
            <person name="Murat C."/>
            <person name="Nagy L.G."/>
            <person name="Nolan M."/>
            <person name="Ohm R.A."/>
            <person name="Patyshakuliyeva A."/>
            <person name="Rokas A."/>
            <person name="Ruiz-Duenas F.J."/>
            <person name="Sabat G."/>
            <person name="Salamov A."/>
            <person name="Samejima M."/>
            <person name="Schmutz J."/>
            <person name="Slot J.C."/>
            <person name="St John F."/>
            <person name="Stenlid J."/>
            <person name="Sun H."/>
            <person name="Sun S."/>
            <person name="Syed K."/>
            <person name="Tsang A."/>
            <person name="Wiebenga A."/>
            <person name="Young D."/>
            <person name="Pisabarro A."/>
            <person name="Eastwood D.C."/>
            <person name="Martin F."/>
            <person name="Cullen D."/>
            <person name="Grigoriev I.V."/>
            <person name="Hibbett D.S."/>
        </authorList>
    </citation>
    <scope>NUCLEOTIDE SEQUENCE [LARGE SCALE GENOMIC DNA]</scope>
    <source>
        <strain evidence="3">FP-91666</strain>
    </source>
</reference>
<dbReference type="RefSeq" id="XP_007311061.1">
    <property type="nucleotide sequence ID" value="XM_007310999.1"/>
</dbReference>
<dbReference type="EMBL" id="JH687401">
    <property type="protein sequence ID" value="EIM79822.1"/>
    <property type="molecule type" value="Genomic_DNA"/>
</dbReference>
<keyword evidence="3" id="KW-1185">Reference proteome</keyword>
<dbReference type="Proteomes" id="UP000053927">
    <property type="component" value="Unassembled WGS sequence"/>
</dbReference>
<proteinExistence type="predicted"/>
<sequence>HGGDQTERFEAAMQERNTRIVHDGQPELTHACDKCTRIYQNDDGTCSRVEVAVIDGLTMGHPCCAEPTCFNPLPRNRNKKRYCDHHDDRHSICAIVGCTAPVTKNSMTCSDLKHSEMERLHLERGKSIFRLRQLSSRAKGIDTSNMDEAEALLDMDENEWFEVLDSGDVRVYDATAPESSTGQLDEKMASASARCEGKSETGNKKIRAQFTRQRTHNKEILVRLCGVIVARATLKSAEGVSSVMDMVKHVYTRPRARKINHLIYDSACIARTLKKVQDDPWWQDVGLTVDTFHFKCKHKESDINCQLYCNPADYPELVVGDGWYFNSSTCEQTNAWFGGYNAIVREMRSTKYNYFLDEVIIKRNTVLVHRLDASGEGRLLYFT</sequence>
<organism evidence="2 3">
    <name type="scientific">Stereum hirsutum (strain FP-91666)</name>
    <name type="common">White-rot fungus</name>
    <dbReference type="NCBI Taxonomy" id="721885"/>
    <lineage>
        <taxon>Eukaryota</taxon>
        <taxon>Fungi</taxon>
        <taxon>Dikarya</taxon>
        <taxon>Basidiomycota</taxon>
        <taxon>Agaricomycotina</taxon>
        <taxon>Agaricomycetes</taxon>
        <taxon>Russulales</taxon>
        <taxon>Stereaceae</taxon>
        <taxon>Stereum</taxon>
    </lineage>
</organism>
<dbReference type="GeneID" id="18806501"/>
<dbReference type="KEGG" id="shs:STEHIDRAFT_69064"/>
<feature type="non-terminal residue" evidence="2">
    <location>
        <position position="1"/>
    </location>
</feature>
<evidence type="ECO:0000259" key="1">
    <source>
        <dbReference type="Pfam" id="PF18721"/>
    </source>
</evidence>
<dbReference type="eggNOG" id="ENOG502SDQP">
    <property type="taxonomic scope" value="Eukaryota"/>
</dbReference>
<dbReference type="InterPro" id="IPR040898">
    <property type="entry name" value="CxC6"/>
</dbReference>
<dbReference type="OMA" id="ASARCEG"/>
<gene>
    <name evidence="2" type="ORF">STEHIDRAFT_69064</name>
</gene>
<evidence type="ECO:0000313" key="2">
    <source>
        <dbReference type="EMBL" id="EIM79822.1"/>
    </source>
</evidence>
<accession>R7RZS6</accession>
<dbReference type="AlphaFoldDB" id="R7RZS6"/>
<feature type="domain" description="CxC6 like cysteine cluster associated with KDZ" evidence="1">
    <location>
        <begin position="53"/>
        <end position="119"/>
    </location>
</feature>
<name>R7RZS6_STEHR</name>
<dbReference type="Pfam" id="PF18721">
    <property type="entry name" value="CxC6"/>
    <property type="match status" value="1"/>
</dbReference>